<evidence type="ECO:0000313" key="3">
    <source>
        <dbReference type="Proteomes" id="UP000240653"/>
    </source>
</evidence>
<evidence type="ECO:0000313" key="2">
    <source>
        <dbReference type="EMBL" id="PSJ52223.1"/>
    </source>
</evidence>
<dbReference type="RefSeq" id="WP_106727466.1">
    <property type="nucleotide sequence ID" value="NZ_PXYL01000034.1"/>
</dbReference>
<gene>
    <name evidence="2" type="ORF">C7I85_28990</name>
</gene>
<comment type="caution">
    <text evidence="2">The sequence shown here is derived from an EMBL/GenBank/DDBJ whole genome shotgun (WGS) entry which is preliminary data.</text>
</comment>
<dbReference type="AlphaFoldDB" id="A0A2P7RPT7"/>
<protein>
    <submittedName>
        <fullName evidence="2">Uncharacterized protein</fullName>
    </submittedName>
</protein>
<dbReference type="OrthoDB" id="8116923at2"/>
<dbReference type="Proteomes" id="UP000240653">
    <property type="component" value="Unassembled WGS sequence"/>
</dbReference>
<proteinExistence type="predicted"/>
<accession>A0A2P7RPT7</accession>
<dbReference type="EMBL" id="PXYL01000034">
    <property type="protein sequence ID" value="PSJ52223.1"/>
    <property type="molecule type" value="Genomic_DNA"/>
</dbReference>
<feature type="coiled-coil region" evidence="1">
    <location>
        <begin position="5"/>
        <end position="32"/>
    </location>
</feature>
<sequence>MAANVAELKSRLVEITAKMLQLRTEIAALEGQKAAFETVVRSYDPEFASTDIKLGKRQPKGLDPSRVRVTELLTGKNSRHVVLGILRRAGRMSSLEIAQQFLAAERPDGCRIAWEPQPHKSARARWPDLCKARRVGGCENRACSP</sequence>
<name>A0A2P7RPT7_9HYPH</name>
<reference evidence="2 3" key="1">
    <citation type="submission" date="2018-03" db="EMBL/GenBank/DDBJ databases">
        <title>The draft genome of Mesorhizobium soli JCM 19897.</title>
        <authorList>
            <person name="Li L."/>
            <person name="Liu L."/>
            <person name="Liang L."/>
            <person name="Wang T."/>
            <person name="Zhang X."/>
        </authorList>
    </citation>
    <scope>NUCLEOTIDE SEQUENCE [LARGE SCALE GENOMIC DNA]</scope>
    <source>
        <strain evidence="2 3">JCM 19897</strain>
    </source>
</reference>
<organism evidence="2 3">
    <name type="scientific">Pseudaminobacter soli</name>
    <name type="common">ex Li et al. 2025</name>
    <dbReference type="NCBI Taxonomy" id="1295366"/>
    <lineage>
        <taxon>Bacteria</taxon>
        <taxon>Pseudomonadati</taxon>
        <taxon>Pseudomonadota</taxon>
        <taxon>Alphaproteobacteria</taxon>
        <taxon>Hyphomicrobiales</taxon>
        <taxon>Phyllobacteriaceae</taxon>
        <taxon>Pseudaminobacter</taxon>
    </lineage>
</organism>
<keyword evidence="3" id="KW-1185">Reference proteome</keyword>
<keyword evidence="1" id="KW-0175">Coiled coil</keyword>
<evidence type="ECO:0000256" key="1">
    <source>
        <dbReference type="SAM" id="Coils"/>
    </source>
</evidence>